<gene>
    <name evidence="1" type="ORF">A2733_02365</name>
</gene>
<accession>A0A1F6V1Q9</accession>
<dbReference type="AlphaFoldDB" id="A0A1F6V1Q9"/>
<comment type="caution">
    <text evidence="1">The sequence shown here is derived from an EMBL/GenBank/DDBJ whole genome shotgun (WGS) entry which is preliminary data.</text>
</comment>
<dbReference type="EMBL" id="MFTO01000016">
    <property type="protein sequence ID" value="OGI63603.1"/>
    <property type="molecule type" value="Genomic_DNA"/>
</dbReference>
<reference evidence="1 2" key="1">
    <citation type="journal article" date="2016" name="Nat. Commun.">
        <title>Thousands of microbial genomes shed light on interconnected biogeochemical processes in an aquifer system.</title>
        <authorList>
            <person name="Anantharaman K."/>
            <person name="Brown C.T."/>
            <person name="Hug L.A."/>
            <person name="Sharon I."/>
            <person name="Castelle C.J."/>
            <person name="Probst A.J."/>
            <person name="Thomas B.C."/>
            <person name="Singh A."/>
            <person name="Wilkins M.J."/>
            <person name="Karaoz U."/>
            <person name="Brodie E.L."/>
            <person name="Williams K.H."/>
            <person name="Hubbard S.S."/>
            <person name="Banfield J.F."/>
        </authorList>
    </citation>
    <scope>NUCLEOTIDE SEQUENCE [LARGE SCALE GENOMIC DNA]</scope>
</reference>
<evidence type="ECO:0000313" key="2">
    <source>
        <dbReference type="Proteomes" id="UP000178985"/>
    </source>
</evidence>
<evidence type="ECO:0000313" key="1">
    <source>
        <dbReference type="EMBL" id="OGI63603.1"/>
    </source>
</evidence>
<protein>
    <submittedName>
        <fullName evidence="1">Uncharacterized protein</fullName>
    </submittedName>
</protein>
<proteinExistence type="predicted"/>
<sequence>MGLFSILKGDISHFNNNAVPVLNDIFARLSALEESTEKEILLKMFSTAHGGVDILFHPDKGIIKYKVKSFNKEAFYVIYEMLVLFLILSLKNVKFEKADNLKDIFIKAVGRTEECNALWNELESKKDDERIFKPLYEKISSYTEGLKREDELAFVSAFHDYVQVFLKTI</sequence>
<organism evidence="1 2">
    <name type="scientific">Candidatus Nomurabacteria bacterium RIFCSPHIGHO2_01_FULL_40_20</name>
    <dbReference type="NCBI Taxonomy" id="1801738"/>
    <lineage>
        <taxon>Bacteria</taxon>
        <taxon>Candidatus Nomuraibacteriota</taxon>
    </lineage>
</organism>
<dbReference type="Proteomes" id="UP000178985">
    <property type="component" value="Unassembled WGS sequence"/>
</dbReference>
<name>A0A1F6V1Q9_9BACT</name>